<proteinExistence type="inferred from homology"/>
<dbReference type="EMBL" id="FMVF01000008">
    <property type="protein sequence ID" value="SCY65582.1"/>
    <property type="molecule type" value="Genomic_DNA"/>
</dbReference>
<evidence type="ECO:0000313" key="4">
    <source>
        <dbReference type="Proteomes" id="UP000199354"/>
    </source>
</evidence>
<gene>
    <name evidence="3" type="ORF">SAMN02927903_01939</name>
</gene>
<sequence length="148" mass="16736">MEAYTEAQMLIRKPVRDVFEAMIDPQRTTQFWFTKSSGQLQAGQTVTWHWEMYGVSAEVFVVAITDNQSIVFDWGQPKRRVVFSYEPLTDDTTYVTVRETGYTETGDDLLAAVRDSTGGFTTVLDGMKCFLEHGISLNLVADKFAKGE</sequence>
<keyword evidence="4" id="KW-1185">Reference proteome</keyword>
<dbReference type="AlphaFoldDB" id="A0A1G5HNY9"/>
<accession>A0A1G5HNY9</accession>
<dbReference type="InterPro" id="IPR023393">
    <property type="entry name" value="START-like_dom_sf"/>
</dbReference>
<dbReference type="RefSeq" id="WP_091142573.1">
    <property type="nucleotide sequence ID" value="NZ_FMVF01000008.1"/>
</dbReference>
<evidence type="ECO:0000313" key="3">
    <source>
        <dbReference type="EMBL" id="SCY65582.1"/>
    </source>
</evidence>
<dbReference type="InterPro" id="IPR013538">
    <property type="entry name" value="ASHA1/2-like_C"/>
</dbReference>
<comment type="similarity">
    <text evidence="1">Belongs to the AHA1 family.</text>
</comment>
<protein>
    <submittedName>
        <fullName evidence="3">Uncharacterized conserved protein YndB, AHSA1/START domain</fullName>
    </submittedName>
</protein>
<evidence type="ECO:0000259" key="2">
    <source>
        <dbReference type="Pfam" id="PF08327"/>
    </source>
</evidence>
<dbReference type="CDD" id="cd08901">
    <property type="entry name" value="SRPBCC_CalC_Aha1-like_8"/>
    <property type="match status" value="1"/>
</dbReference>
<dbReference type="Pfam" id="PF08327">
    <property type="entry name" value="AHSA1"/>
    <property type="match status" value="1"/>
</dbReference>
<reference evidence="3 4" key="1">
    <citation type="submission" date="2016-10" db="EMBL/GenBank/DDBJ databases">
        <authorList>
            <person name="de Groot N.N."/>
        </authorList>
    </citation>
    <scope>NUCLEOTIDE SEQUENCE [LARGE SCALE GENOMIC DNA]</scope>
    <source>
        <strain evidence="3 4">CGMCC 1.7031</strain>
    </source>
</reference>
<dbReference type="OrthoDB" id="2364866at2"/>
<feature type="domain" description="Activator of Hsp90 ATPase homologue 1/2-like C-terminal" evidence="2">
    <location>
        <begin position="14"/>
        <end position="131"/>
    </location>
</feature>
<dbReference type="SUPFAM" id="SSF55961">
    <property type="entry name" value="Bet v1-like"/>
    <property type="match status" value="1"/>
</dbReference>
<dbReference type="Gene3D" id="3.30.530.20">
    <property type="match status" value="1"/>
</dbReference>
<evidence type="ECO:0000256" key="1">
    <source>
        <dbReference type="ARBA" id="ARBA00006817"/>
    </source>
</evidence>
<dbReference type="Proteomes" id="UP000199354">
    <property type="component" value="Unassembled WGS sequence"/>
</dbReference>
<dbReference type="STRING" id="490189.SAMN02927903_01939"/>
<name>A0A1G5HNY9_9FLAO</name>
<organism evidence="3 4">
    <name type="scientific">Flavobacterium caeni</name>
    <dbReference type="NCBI Taxonomy" id="490189"/>
    <lineage>
        <taxon>Bacteria</taxon>
        <taxon>Pseudomonadati</taxon>
        <taxon>Bacteroidota</taxon>
        <taxon>Flavobacteriia</taxon>
        <taxon>Flavobacteriales</taxon>
        <taxon>Flavobacteriaceae</taxon>
        <taxon>Flavobacterium</taxon>
    </lineage>
</organism>